<reference evidence="1 2" key="1">
    <citation type="journal article" date="2018" name="Sci. Rep.">
        <title>Comparative analysis of the Pocillopora damicornis genome highlights role of immune system in coral evolution.</title>
        <authorList>
            <person name="Cunning R."/>
            <person name="Bay R.A."/>
            <person name="Gillette P."/>
            <person name="Baker A.C."/>
            <person name="Traylor-Knowles N."/>
        </authorList>
    </citation>
    <scope>NUCLEOTIDE SEQUENCE [LARGE SCALE GENOMIC DNA]</scope>
    <source>
        <strain evidence="1">RSMAS</strain>
        <tissue evidence="1">Whole animal</tissue>
    </source>
</reference>
<comment type="caution">
    <text evidence="1">The sequence shown here is derived from an EMBL/GenBank/DDBJ whole genome shotgun (WGS) entry which is preliminary data.</text>
</comment>
<accession>A0A3M6U2I7</accession>
<gene>
    <name evidence="1" type="ORF">pdam_00023754</name>
</gene>
<dbReference type="Proteomes" id="UP000275408">
    <property type="component" value="Unassembled WGS sequence"/>
</dbReference>
<organism evidence="1 2">
    <name type="scientific">Pocillopora damicornis</name>
    <name type="common">Cauliflower coral</name>
    <name type="synonym">Millepora damicornis</name>
    <dbReference type="NCBI Taxonomy" id="46731"/>
    <lineage>
        <taxon>Eukaryota</taxon>
        <taxon>Metazoa</taxon>
        <taxon>Cnidaria</taxon>
        <taxon>Anthozoa</taxon>
        <taxon>Hexacorallia</taxon>
        <taxon>Scleractinia</taxon>
        <taxon>Astrocoeniina</taxon>
        <taxon>Pocilloporidae</taxon>
        <taxon>Pocillopora</taxon>
    </lineage>
</organism>
<proteinExistence type="predicted"/>
<keyword evidence="2" id="KW-1185">Reference proteome</keyword>
<evidence type="ECO:0000313" key="1">
    <source>
        <dbReference type="EMBL" id="RMX47698.1"/>
    </source>
</evidence>
<protein>
    <submittedName>
        <fullName evidence="1">Uncharacterized protein</fullName>
    </submittedName>
</protein>
<evidence type="ECO:0000313" key="2">
    <source>
        <dbReference type="Proteomes" id="UP000275408"/>
    </source>
</evidence>
<sequence length="152" mass="16965">MTSSLKHVCAEDIQRLEHHSPLKIDCQYNKSSGATWESSSITNNTTLKDLLCNYTAEKPFKLNDGQASESSEGPTAYILPNSLLGEYSEGIECLEHHCFLSPHLQYNVTSDVEWKILETTDNTALEELCCDENIEGIFKLNPAQAIEGSFFS</sequence>
<dbReference type="AlphaFoldDB" id="A0A3M6U2I7"/>
<dbReference type="EMBL" id="RCHS01002381">
    <property type="protein sequence ID" value="RMX47698.1"/>
    <property type="molecule type" value="Genomic_DNA"/>
</dbReference>
<name>A0A3M6U2I7_POCDA</name>